<organism evidence="1 2">
    <name type="scientific">Carboxydothermus hydrogenoformans (strain ATCC BAA-161 / DSM 6008 / Z-2901)</name>
    <dbReference type="NCBI Taxonomy" id="246194"/>
    <lineage>
        <taxon>Bacteria</taxon>
        <taxon>Bacillati</taxon>
        <taxon>Bacillota</taxon>
        <taxon>Clostridia</taxon>
        <taxon>Thermoanaerobacterales</taxon>
        <taxon>Thermoanaerobacteraceae</taxon>
        <taxon>Carboxydothermus</taxon>
    </lineage>
</organism>
<dbReference type="AlphaFoldDB" id="Q3AEW0"/>
<keyword evidence="2" id="KW-1185">Reference proteome</keyword>
<sequence length="42" mass="4957">MQELKRELFFKFRDIYREEGIGSGEGGTSFCPPDLSFRFHNN</sequence>
<evidence type="ECO:0000313" key="1">
    <source>
        <dbReference type="EMBL" id="ABB13933.1"/>
    </source>
</evidence>
<dbReference type="HOGENOM" id="CLU_3248960_0_0_9"/>
<dbReference type="STRING" id="246194.CHY_0466"/>
<proteinExistence type="predicted"/>
<dbReference type="InParanoid" id="Q3AEW0"/>
<reference evidence="1 2" key="1">
    <citation type="journal article" date="2005" name="PLoS Genet.">
        <title>Life in hot carbon monoxide: the complete genome sequence of Carboxydothermus hydrogenoformans Z-2901.</title>
        <authorList>
            <person name="Wu M."/>
            <person name="Ren Q."/>
            <person name="Durkin A.S."/>
            <person name="Daugherty S.C."/>
            <person name="Brinkac L.M."/>
            <person name="Dodson R.J."/>
            <person name="Madupu R."/>
            <person name="Sullivan S.A."/>
            <person name="Kolonay J.F."/>
            <person name="Haft D.H."/>
            <person name="Nelson W.C."/>
            <person name="Tallon L.J."/>
            <person name="Jones K.M."/>
            <person name="Ulrich L.E."/>
            <person name="Gonzalez J.M."/>
            <person name="Zhulin I.B."/>
            <person name="Robb F.T."/>
            <person name="Eisen J.A."/>
        </authorList>
    </citation>
    <scope>NUCLEOTIDE SEQUENCE [LARGE SCALE GENOMIC DNA]</scope>
    <source>
        <strain evidence="2">ATCC BAA-161 / DSM 6008 / Z-2901</strain>
    </source>
</reference>
<evidence type="ECO:0000313" key="2">
    <source>
        <dbReference type="Proteomes" id="UP000002706"/>
    </source>
</evidence>
<gene>
    <name evidence="1" type="ordered locus">CHY_0466</name>
</gene>
<name>Q3AEW0_CARHZ</name>
<accession>Q3AEW0</accession>
<dbReference type="EMBL" id="CP000141">
    <property type="protein sequence ID" value="ABB13933.1"/>
    <property type="molecule type" value="Genomic_DNA"/>
</dbReference>
<dbReference type="Proteomes" id="UP000002706">
    <property type="component" value="Chromosome"/>
</dbReference>
<protein>
    <submittedName>
        <fullName evidence="1">Uncharacterized protein</fullName>
    </submittedName>
</protein>
<dbReference type="KEGG" id="chy:CHY_0466"/>